<reference evidence="7 8" key="1">
    <citation type="submission" date="2015-12" db="EMBL/GenBank/DDBJ databases">
        <title>Draft genome sequnece of Fervidicola ferrireducens strain Y170.</title>
        <authorList>
            <person name="Patel B.K."/>
        </authorList>
    </citation>
    <scope>NUCLEOTIDE SEQUENCE [LARGE SCALE GENOMIC DNA]</scope>
    <source>
        <strain evidence="7 8">Y170</strain>
    </source>
</reference>
<dbReference type="GO" id="GO:0051301">
    <property type="term" value="P:cell division"/>
    <property type="evidence" value="ECO:0007669"/>
    <property type="project" value="InterPro"/>
</dbReference>
<dbReference type="GO" id="GO:0005886">
    <property type="term" value="C:plasma membrane"/>
    <property type="evidence" value="ECO:0007669"/>
    <property type="project" value="TreeGrafter"/>
</dbReference>
<dbReference type="Proteomes" id="UP000070427">
    <property type="component" value="Unassembled WGS sequence"/>
</dbReference>
<evidence type="ECO:0000256" key="3">
    <source>
        <dbReference type="ARBA" id="ARBA00022960"/>
    </source>
</evidence>
<evidence type="ECO:0000256" key="5">
    <source>
        <dbReference type="ARBA" id="ARBA00023136"/>
    </source>
</evidence>
<keyword evidence="8" id="KW-1185">Reference proteome</keyword>
<dbReference type="InterPro" id="IPR001182">
    <property type="entry name" value="FtsW/RodA"/>
</dbReference>
<comment type="subcellular location">
    <subcellularLocation>
        <location evidence="1">Membrane</location>
        <topology evidence="1">Multi-pass membrane protein</topology>
    </subcellularLocation>
</comment>
<sequence>MDSREEAIYNRSLAAMALVGFLSFLLLSAYRKPLDFLPFYGAIAFLTVVFVGYFFTGWILANSDKFLLLLSSFLAQLGLIMLCRINPELFKRQVIFFAIGVAFFILVSFFTKYLLRLELAPFFYWVATAALLILPLLFGVEKGGAKNWLVFDGFTFQPSELAKITFAFYLAGALKNGRITSLPRMATEILAVVGLLALSKDLGGAMLFYFTALIVIFVATSRADILAVGGGLSAILGVLGYYLFDHVKVRIEAWLNPWQDVPGRGYQIAQSLFAIAEGGYFGTGLGLGRPDFIPAVATDFIFSAFAEEFGFLGAAAVVLMYFLLVYRGIRIALRLQKNFDILLAVGHTVMFGMQIFTIIGGVIKLIPVTGVTLPFMSYGGSSMVMSFASLGVLNGLWQRALEDEDDDEA</sequence>
<feature type="transmembrane region" description="Helical" evidence="6">
    <location>
        <begin position="341"/>
        <end position="363"/>
    </location>
</feature>
<feature type="transmembrane region" description="Helical" evidence="6">
    <location>
        <begin position="375"/>
        <end position="397"/>
    </location>
</feature>
<feature type="transmembrane region" description="Helical" evidence="6">
    <location>
        <begin position="37"/>
        <end position="60"/>
    </location>
</feature>
<feature type="transmembrane region" description="Helical" evidence="6">
    <location>
        <begin position="12"/>
        <end position="30"/>
    </location>
</feature>
<dbReference type="Pfam" id="PF01098">
    <property type="entry name" value="FTSW_RODA_SPOVE"/>
    <property type="match status" value="1"/>
</dbReference>
<organism evidence="7 8">
    <name type="scientific">Fervidicola ferrireducens</name>
    <dbReference type="NCBI Taxonomy" id="520764"/>
    <lineage>
        <taxon>Bacteria</taxon>
        <taxon>Bacillati</taxon>
        <taxon>Bacillota</taxon>
        <taxon>Clostridia</taxon>
        <taxon>Thermosediminibacterales</taxon>
        <taxon>Thermosediminibacteraceae</taxon>
        <taxon>Fervidicola</taxon>
    </lineage>
</organism>
<dbReference type="GO" id="GO:0008360">
    <property type="term" value="P:regulation of cell shape"/>
    <property type="evidence" value="ECO:0007669"/>
    <property type="project" value="UniProtKB-KW"/>
</dbReference>
<dbReference type="RefSeq" id="WP_157081626.1">
    <property type="nucleotide sequence ID" value="NZ_LOED01000008.1"/>
</dbReference>
<dbReference type="EMBL" id="LOED01000008">
    <property type="protein sequence ID" value="KXG77704.1"/>
    <property type="molecule type" value="Genomic_DNA"/>
</dbReference>
<dbReference type="AlphaFoldDB" id="A0A140LAX9"/>
<evidence type="ECO:0000313" key="7">
    <source>
        <dbReference type="EMBL" id="KXG77704.1"/>
    </source>
</evidence>
<accession>A0A140LAX9</accession>
<feature type="transmembrane region" description="Helical" evidence="6">
    <location>
        <begin position="66"/>
        <end position="83"/>
    </location>
</feature>
<dbReference type="PANTHER" id="PTHR30474">
    <property type="entry name" value="CELL CYCLE PROTEIN"/>
    <property type="match status" value="1"/>
</dbReference>
<feature type="transmembrane region" description="Helical" evidence="6">
    <location>
        <begin position="309"/>
        <end position="329"/>
    </location>
</feature>
<feature type="transmembrane region" description="Helical" evidence="6">
    <location>
        <begin position="189"/>
        <end position="218"/>
    </location>
</feature>
<feature type="transmembrane region" description="Helical" evidence="6">
    <location>
        <begin position="95"/>
        <end position="115"/>
    </location>
</feature>
<evidence type="ECO:0000256" key="2">
    <source>
        <dbReference type="ARBA" id="ARBA00022692"/>
    </source>
</evidence>
<dbReference type="GO" id="GO:0032153">
    <property type="term" value="C:cell division site"/>
    <property type="evidence" value="ECO:0007669"/>
    <property type="project" value="TreeGrafter"/>
</dbReference>
<keyword evidence="5 6" id="KW-0472">Membrane</keyword>
<dbReference type="PANTHER" id="PTHR30474:SF3">
    <property type="entry name" value="PEPTIDOGLYCAN GLYCOSYLTRANSFERASE RODA"/>
    <property type="match status" value="1"/>
</dbReference>
<protein>
    <submittedName>
        <fullName evidence="7">Putative FtsW-like protein</fullName>
    </submittedName>
</protein>
<feature type="transmembrane region" description="Helical" evidence="6">
    <location>
        <begin position="225"/>
        <end position="244"/>
    </location>
</feature>
<evidence type="ECO:0000256" key="1">
    <source>
        <dbReference type="ARBA" id="ARBA00004141"/>
    </source>
</evidence>
<keyword evidence="3" id="KW-0133">Cell shape</keyword>
<dbReference type="STRING" id="520764.AN618_09020"/>
<gene>
    <name evidence="7" type="primary">rodA</name>
    <name evidence="7" type="ORF">AN618_09020</name>
</gene>
<dbReference type="OrthoDB" id="9812661at2"/>
<evidence type="ECO:0000313" key="8">
    <source>
        <dbReference type="Proteomes" id="UP000070427"/>
    </source>
</evidence>
<name>A0A140LAX9_9FIRM</name>
<proteinExistence type="predicted"/>
<evidence type="ECO:0000256" key="4">
    <source>
        <dbReference type="ARBA" id="ARBA00022989"/>
    </source>
</evidence>
<comment type="caution">
    <text evidence="7">The sequence shown here is derived from an EMBL/GenBank/DDBJ whole genome shotgun (WGS) entry which is preliminary data.</text>
</comment>
<evidence type="ECO:0000256" key="6">
    <source>
        <dbReference type="SAM" id="Phobius"/>
    </source>
</evidence>
<dbReference type="PATRIC" id="fig|520764.3.peg.937"/>
<keyword evidence="2 6" id="KW-0812">Transmembrane</keyword>
<feature type="transmembrane region" description="Helical" evidence="6">
    <location>
        <begin position="121"/>
        <end position="140"/>
    </location>
</feature>
<dbReference type="GO" id="GO:0015648">
    <property type="term" value="F:lipid-linked peptidoglycan transporter activity"/>
    <property type="evidence" value="ECO:0007669"/>
    <property type="project" value="TreeGrafter"/>
</dbReference>
<keyword evidence="4 6" id="KW-1133">Transmembrane helix</keyword>
<dbReference type="InParanoid" id="A0A140LAX9"/>